<gene>
    <name evidence="1" type="ORF">BpHYR1_005874</name>
</gene>
<evidence type="ECO:0000313" key="1">
    <source>
        <dbReference type="EMBL" id="RNA44793.1"/>
    </source>
</evidence>
<dbReference type="AlphaFoldDB" id="A0A3M7T9L0"/>
<proteinExistence type="predicted"/>
<dbReference type="EMBL" id="REGN01000059">
    <property type="protein sequence ID" value="RNA44793.1"/>
    <property type="molecule type" value="Genomic_DNA"/>
</dbReference>
<protein>
    <submittedName>
        <fullName evidence="1">Uncharacterized protein</fullName>
    </submittedName>
</protein>
<reference evidence="1 2" key="1">
    <citation type="journal article" date="2018" name="Sci. Rep.">
        <title>Genomic signatures of local adaptation to the degree of environmental predictability in rotifers.</title>
        <authorList>
            <person name="Franch-Gras L."/>
            <person name="Hahn C."/>
            <person name="Garcia-Roger E.M."/>
            <person name="Carmona M.J."/>
            <person name="Serra M."/>
            <person name="Gomez A."/>
        </authorList>
    </citation>
    <scope>NUCLEOTIDE SEQUENCE [LARGE SCALE GENOMIC DNA]</scope>
    <source>
        <strain evidence="1">HYR1</strain>
    </source>
</reference>
<keyword evidence="2" id="KW-1185">Reference proteome</keyword>
<sequence length="93" mass="10909">MRNSGCKNTLMSIFFIYQKPHLGTILLKFTFFNLHSLLKDTFCFSYQIQEIKIIILNYNKNKVIEESVVLYSNKNKSWIFSGTKLGFGVLYIL</sequence>
<evidence type="ECO:0000313" key="2">
    <source>
        <dbReference type="Proteomes" id="UP000276133"/>
    </source>
</evidence>
<dbReference type="Proteomes" id="UP000276133">
    <property type="component" value="Unassembled WGS sequence"/>
</dbReference>
<organism evidence="1 2">
    <name type="scientific">Brachionus plicatilis</name>
    <name type="common">Marine rotifer</name>
    <name type="synonym">Brachionus muelleri</name>
    <dbReference type="NCBI Taxonomy" id="10195"/>
    <lineage>
        <taxon>Eukaryota</taxon>
        <taxon>Metazoa</taxon>
        <taxon>Spiralia</taxon>
        <taxon>Gnathifera</taxon>
        <taxon>Rotifera</taxon>
        <taxon>Eurotatoria</taxon>
        <taxon>Monogononta</taxon>
        <taxon>Pseudotrocha</taxon>
        <taxon>Ploima</taxon>
        <taxon>Brachionidae</taxon>
        <taxon>Brachionus</taxon>
    </lineage>
</organism>
<accession>A0A3M7T9L0</accession>
<comment type="caution">
    <text evidence="1">The sequence shown here is derived from an EMBL/GenBank/DDBJ whole genome shotgun (WGS) entry which is preliminary data.</text>
</comment>
<name>A0A3M7T9L0_BRAPC</name>